<dbReference type="GO" id="GO:0006955">
    <property type="term" value="P:immune response"/>
    <property type="evidence" value="ECO:0007669"/>
    <property type="project" value="TreeGrafter"/>
</dbReference>
<keyword evidence="2" id="KW-1185">Reference proteome</keyword>
<reference evidence="1 2" key="1">
    <citation type="journal article" date="2019" name="Sci. Data">
        <title>Hybrid genome assembly and annotation of Danionella translucida.</title>
        <authorList>
            <person name="Kadobianskyi M."/>
            <person name="Schulze L."/>
            <person name="Schuelke M."/>
            <person name="Judkewitz B."/>
        </authorList>
    </citation>
    <scope>NUCLEOTIDE SEQUENCE [LARGE SCALE GENOMIC DNA]</scope>
    <source>
        <strain evidence="1 2">Bolton</strain>
    </source>
</reference>
<dbReference type="Proteomes" id="UP000316079">
    <property type="component" value="Unassembled WGS sequence"/>
</dbReference>
<evidence type="ECO:0008006" key="3">
    <source>
        <dbReference type="Google" id="ProtNLM"/>
    </source>
</evidence>
<proteinExistence type="predicted"/>
<evidence type="ECO:0000313" key="2">
    <source>
        <dbReference type="Proteomes" id="UP000316079"/>
    </source>
</evidence>
<dbReference type="OrthoDB" id="25620at2759"/>
<protein>
    <recommendedName>
        <fullName evidence="3">G domain-containing protein</fullName>
    </recommendedName>
</protein>
<dbReference type="EMBL" id="SRMA01024156">
    <property type="protein sequence ID" value="TRZ01139.1"/>
    <property type="molecule type" value="Genomic_DNA"/>
</dbReference>
<dbReference type="SUPFAM" id="SSF52540">
    <property type="entry name" value="P-loop containing nucleoside triphosphate hydrolases"/>
    <property type="match status" value="1"/>
</dbReference>
<dbReference type="InterPro" id="IPR027417">
    <property type="entry name" value="P-loop_NTPase"/>
</dbReference>
<evidence type="ECO:0000313" key="1">
    <source>
        <dbReference type="EMBL" id="TRZ01139.1"/>
    </source>
</evidence>
<dbReference type="PANTHER" id="PTHR14241">
    <property type="entry name" value="INTERFERON-INDUCED PROTEIN 44"/>
    <property type="match status" value="1"/>
</dbReference>
<dbReference type="AlphaFoldDB" id="A0A553RG26"/>
<comment type="caution">
    <text evidence="1">The sequence shown here is derived from an EMBL/GenBank/DDBJ whole genome shotgun (WGS) entry which is preliminary data.</text>
</comment>
<dbReference type="Gene3D" id="3.40.50.300">
    <property type="entry name" value="P-loop containing nucleotide triphosphate hydrolases"/>
    <property type="match status" value="1"/>
</dbReference>
<organism evidence="1 2">
    <name type="scientific">Danionella cerebrum</name>
    <dbReference type="NCBI Taxonomy" id="2873325"/>
    <lineage>
        <taxon>Eukaryota</taxon>
        <taxon>Metazoa</taxon>
        <taxon>Chordata</taxon>
        <taxon>Craniata</taxon>
        <taxon>Vertebrata</taxon>
        <taxon>Euteleostomi</taxon>
        <taxon>Actinopterygii</taxon>
        <taxon>Neopterygii</taxon>
        <taxon>Teleostei</taxon>
        <taxon>Ostariophysi</taxon>
        <taxon>Cypriniformes</taxon>
        <taxon>Danionidae</taxon>
        <taxon>Danioninae</taxon>
        <taxon>Danionella</taxon>
    </lineage>
</organism>
<dbReference type="STRING" id="623744.A0A553RG26"/>
<name>A0A553RG26_9TELE</name>
<sequence length="306" mass="33422">MSFTFGTSNGSSTASLFHIPQNHVPLTASPMLEKEWRNMEWSEEEREKLMACVSSFKPMKESVSQARVLLIGPVGAGKSSFISSIQSIFFGRVINCAMVGSSSSSCSFTKKLHSFCIRGSGEAMSVVMCDIMGIGDGECIGLTLHDMLSVIKGHVPEGHKFSPDQPVGADTEGFISNPSMNDKVHCVVFVVDCSKVNSYDKSFSATFEQLREYISHLGVHQVALVTHVDQVCEATGRDITQVYRSKSVQQAMTKAGELLGMPTSYIVPVKNYCSELNLEQSTDVLLLKALDHILQYANLCVLDKGN</sequence>
<dbReference type="PANTHER" id="PTHR14241:SF28">
    <property type="entry name" value="INTERFERON-INDUCED PROTEIN 44-LIKE"/>
    <property type="match status" value="1"/>
</dbReference>
<gene>
    <name evidence="1" type="ORF">DNTS_007860</name>
</gene>
<accession>A0A553RG26</accession>